<dbReference type="InterPro" id="IPR029045">
    <property type="entry name" value="ClpP/crotonase-like_dom_sf"/>
</dbReference>
<dbReference type="GO" id="GO:0003824">
    <property type="term" value="F:catalytic activity"/>
    <property type="evidence" value="ECO:0007669"/>
    <property type="project" value="UniProtKB-ARBA"/>
</dbReference>
<dbReference type="InterPro" id="IPR001753">
    <property type="entry name" value="Enoyl-CoA_hydra/iso"/>
</dbReference>
<proteinExistence type="predicted"/>
<evidence type="ECO:0000313" key="3">
    <source>
        <dbReference type="EMBL" id="KAF1983466.1"/>
    </source>
</evidence>
<dbReference type="PANTHER" id="PTHR11941">
    <property type="entry name" value="ENOYL-COA HYDRATASE-RELATED"/>
    <property type="match status" value="1"/>
</dbReference>
<dbReference type="EMBL" id="ML977175">
    <property type="protein sequence ID" value="KAF1983466.1"/>
    <property type="molecule type" value="Genomic_DNA"/>
</dbReference>
<dbReference type="GO" id="GO:0006635">
    <property type="term" value="P:fatty acid beta-oxidation"/>
    <property type="evidence" value="ECO:0007669"/>
    <property type="project" value="TreeGrafter"/>
</dbReference>
<keyword evidence="4" id="KW-1185">Reference proteome</keyword>
<organism evidence="3 4">
    <name type="scientific">Aulographum hederae CBS 113979</name>
    <dbReference type="NCBI Taxonomy" id="1176131"/>
    <lineage>
        <taxon>Eukaryota</taxon>
        <taxon>Fungi</taxon>
        <taxon>Dikarya</taxon>
        <taxon>Ascomycota</taxon>
        <taxon>Pezizomycotina</taxon>
        <taxon>Dothideomycetes</taxon>
        <taxon>Pleosporomycetidae</taxon>
        <taxon>Aulographales</taxon>
        <taxon>Aulographaceae</taxon>
    </lineage>
</organism>
<evidence type="ECO:0000256" key="2">
    <source>
        <dbReference type="ARBA" id="ARBA00023026"/>
    </source>
</evidence>
<name>A0A6G1GR69_9PEZI</name>
<gene>
    <name evidence="3" type="ORF">K402DRAFT_296400</name>
</gene>
<feature type="non-terminal residue" evidence="3">
    <location>
        <position position="1"/>
    </location>
</feature>
<dbReference type="SUPFAM" id="SSF52096">
    <property type="entry name" value="ClpP/crotonase"/>
    <property type="match status" value="1"/>
</dbReference>
<dbReference type="CDD" id="cd06558">
    <property type="entry name" value="crotonase-like"/>
    <property type="match status" value="1"/>
</dbReference>
<reference evidence="3" key="1">
    <citation type="journal article" date="2020" name="Stud. Mycol.">
        <title>101 Dothideomycetes genomes: a test case for predicting lifestyles and emergence of pathogens.</title>
        <authorList>
            <person name="Haridas S."/>
            <person name="Albert R."/>
            <person name="Binder M."/>
            <person name="Bloem J."/>
            <person name="Labutti K."/>
            <person name="Salamov A."/>
            <person name="Andreopoulos B."/>
            <person name="Baker S."/>
            <person name="Barry K."/>
            <person name="Bills G."/>
            <person name="Bluhm B."/>
            <person name="Cannon C."/>
            <person name="Castanera R."/>
            <person name="Culley D."/>
            <person name="Daum C."/>
            <person name="Ezra D."/>
            <person name="Gonzalez J."/>
            <person name="Henrissat B."/>
            <person name="Kuo A."/>
            <person name="Liang C."/>
            <person name="Lipzen A."/>
            <person name="Lutzoni F."/>
            <person name="Magnuson J."/>
            <person name="Mondo S."/>
            <person name="Nolan M."/>
            <person name="Ohm R."/>
            <person name="Pangilinan J."/>
            <person name="Park H.-J."/>
            <person name="Ramirez L."/>
            <person name="Alfaro M."/>
            <person name="Sun H."/>
            <person name="Tritt A."/>
            <person name="Yoshinaga Y."/>
            <person name="Zwiers L.-H."/>
            <person name="Turgeon B."/>
            <person name="Goodwin S."/>
            <person name="Spatafora J."/>
            <person name="Crous P."/>
            <person name="Grigoriev I."/>
        </authorList>
    </citation>
    <scope>NUCLEOTIDE SEQUENCE</scope>
    <source>
        <strain evidence="3">CBS 113979</strain>
    </source>
</reference>
<evidence type="ECO:0000313" key="4">
    <source>
        <dbReference type="Proteomes" id="UP000800041"/>
    </source>
</evidence>
<accession>A0A6G1GR69</accession>
<evidence type="ECO:0000256" key="1">
    <source>
        <dbReference type="ARBA" id="ARBA00004685"/>
    </source>
</evidence>
<dbReference type="Proteomes" id="UP000800041">
    <property type="component" value="Unassembled WGS sequence"/>
</dbReference>
<dbReference type="Gene3D" id="3.90.226.10">
    <property type="entry name" value="2-enoyl-CoA Hydratase, Chain A, domain 1"/>
    <property type="match status" value="1"/>
</dbReference>
<dbReference type="OrthoDB" id="410701at2759"/>
<keyword evidence="2" id="KW-0843">Virulence</keyword>
<sequence length="210" mass="22233">TNGTIVQVIVNHPPTNLYDNALANDFHNFTMAIQNAPTPPKVVVVSSSLAGYWIYYLDIHVLSNAHPPPPPANASEVSEIFHEDVAAIMVMPTIWIAAINGRTFGAGNELALAMDMRFAGPKALLGTIEAALGITHANDGIQYLVALLGRARALEVLLSAGDADAKRAEAIGWVNTAYDSAAELKSAVGLLAHRISLFPEQALNATKTGV</sequence>
<dbReference type="Pfam" id="PF00378">
    <property type="entry name" value="ECH_1"/>
    <property type="match status" value="1"/>
</dbReference>
<comment type="pathway">
    <text evidence="1">Mycotoxin biosynthesis.</text>
</comment>
<feature type="non-terminal residue" evidence="3">
    <location>
        <position position="210"/>
    </location>
</feature>
<protein>
    <submittedName>
        <fullName evidence="3">ClpP/crotonase</fullName>
    </submittedName>
</protein>
<dbReference type="PANTHER" id="PTHR11941:SF54">
    <property type="entry name" value="ENOYL-COA HYDRATASE, MITOCHONDRIAL"/>
    <property type="match status" value="1"/>
</dbReference>
<dbReference type="AlphaFoldDB" id="A0A6G1GR69"/>